<feature type="domain" description="STAS" evidence="6">
    <location>
        <begin position="453"/>
        <end position="553"/>
    </location>
</feature>
<feature type="transmembrane region" description="Helical" evidence="5">
    <location>
        <begin position="210"/>
        <end position="229"/>
    </location>
</feature>
<feature type="transmembrane region" description="Helical" evidence="5">
    <location>
        <begin position="134"/>
        <end position="153"/>
    </location>
</feature>
<feature type="transmembrane region" description="Helical" evidence="5">
    <location>
        <begin position="385"/>
        <end position="413"/>
    </location>
</feature>
<dbReference type="SUPFAM" id="SSF52091">
    <property type="entry name" value="SpoIIaa-like"/>
    <property type="match status" value="1"/>
</dbReference>
<feature type="transmembrane region" description="Helical" evidence="5">
    <location>
        <begin position="27"/>
        <end position="47"/>
    </location>
</feature>
<dbReference type="Proteomes" id="UP000003613">
    <property type="component" value="Unassembled WGS sequence"/>
</dbReference>
<comment type="subcellular location">
    <subcellularLocation>
        <location evidence="1">Membrane</location>
        <topology evidence="1">Multi-pass membrane protein</topology>
    </subcellularLocation>
</comment>
<keyword evidence="3 5" id="KW-1133">Transmembrane helix</keyword>
<dbReference type="InterPro" id="IPR002645">
    <property type="entry name" value="STAS_dom"/>
</dbReference>
<dbReference type="InterPro" id="IPR001902">
    <property type="entry name" value="SLC26A/SulP_fam"/>
</dbReference>
<name>I4HE54_MICAE</name>
<dbReference type="Gene3D" id="3.30.750.24">
    <property type="entry name" value="STAS domain"/>
    <property type="match status" value="1"/>
</dbReference>
<dbReference type="GO" id="GO:0055085">
    <property type="term" value="P:transmembrane transport"/>
    <property type="evidence" value="ECO:0007669"/>
    <property type="project" value="InterPro"/>
</dbReference>
<dbReference type="InterPro" id="IPR011547">
    <property type="entry name" value="SLC26A/SulP_dom"/>
</dbReference>
<dbReference type="Pfam" id="PF00916">
    <property type="entry name" value="Sulfate_transp"/>
    <property type="match status" value="1"/>
</dbReference>
<evidence type="ECO:0000256" key="5">
    <source>
        <dbReference type="SAM" id="Phobius"/>
    </source>
</evidence>
<dbReference type="CDD" id="cd07042">
    <property type="entry name" value="STAS_SulP_like_sulfate_transporter"/>
    <property type="match status" value="1"/>
</dbReference>
<dbReference type="AlphaFoldDB" id="I4HE54"/>
<dbReference type="PANTHER" id="PTHR11814">
    <property type="entry name" value="SULFATE TRANSPORTER"/>
    <property type="match status" value="1"/>
</dbReference>
<feature type="transmembrane region" description="Helical" evidence="5">
    <location>
        <begin position="54"/>
        <end position="76"/>
    </location>
</feature>
<dbReference type="HOGENOM" id="CLU_003182_13_1_3"/>
<proteinExistence type="predicted"/>
<sequence>MAKNPLLSWILMQITNRIHFDNLRGDIFGGLTAAIVSLPLALAFGVASGAGAIAGLYGAVCVGFFAALFGGTPTLISEPTGPMTVVMTAIVASLTAKNPELGLPMAFTVVMLAGIFQILFGIFKMGKYITLMPYSVISGFMSGIGVILIILQIPPFLGQAAPKGGVLGTVQKIPELLSNINPPEAILGAITLAIIFLMPSKFKRFVPPQLLALVIGTLISLFFFQGAEIRRIGDIPVGLPTLQMPTFSAAQMITMLVDGAVLGMLGCIDTLLTAVIADSLTRTEHKSNKELIGQGIGNLVSGICGGLPGAGATMGTVVNIQTGATTALSGITRALILLVVVLWAAGLTKSIPMAVLAGIALKVGIDILDWSFLKRSHKISLKGTLIMYGVLLLTVFVDLIVAVGVGVFIANILTIDRLSELQAQEVKTITDNDDEILLSPEEKRLLNQANGRIILFYLSGPMIFGVSKAIAREHTAMKEADVLILDLSDVPLLGVTASLAIENAIKDAIDKGLQVFIVGATSKIQHRLERLGILAQLPPDHVLMDRTIALQQAVTFVKTHPHQEPEDFEVNQGVYPT</sequence>
<dbReference type="InterPro" id="IPR036513">
    <property type="entry name" value="STAS_dom_sf"/>
</dbReference>
<dbReference type="PROSITE" id="PS50801">
    <property type="entry name" value="STAS"/>
    <property type="match status" value="1"/>
</dbReference>
<evidence type="ECO:0000256" key="1">
    <source>
        <dbReference type="ARBA" id="ARBA00004141"/>
    </source>
</evidence>
<feature type="transmembrane region" description="Helical" evidence="5">
    <location>
        <begin position="324"/>
        <end position="345"/>
    </location>
</feature>
<keyword evidence="4 5" id="KW-0472">Membrane</keyword>
<dbReference type="Pfam" id="PF01740">
    <property type="entry name" value="STAS"/>
    <property type="match status" value="1"/>
</dbReference>
<evidence type="ECO:0000256" key="4">
    <source>
        <dbReference type="ARBA" id="ARBA00023136"/>
    </source>
</evidence>
<evidence type="ECO:0000313" key="8">
    <source>
        <dbReference type="Proteomes" id="UP000003613"/>
    </source>
</evidence>
<evidence type="ECO:0000259" key="6">
    <source>
        <dbReference type="PROSITE" id="PS50801"/>
    </source>
</evidence>
<feature type="transmembrane region" description="Helical" evidence="5">
    <location>
        <begin position="249"/>
        <end position="277"/>
    </location>
</feature>
<protein>
    <submittedName>
        <fullName evidence="7">Similar to Q8YXB1_ANASP Sulfate permease family protein</fullName>
    </submittedName>
</protein>
<keyword evidence="2 5" id="KW-0812">Transmembrane</keyword>
<feature type="transmembrane region" description="Helical" evidence="5">
    <location>
        <begin position="101"/>
        <end position="122"/>
    </location>
</feature>
<accession>I4HE54</accession>
<feature type="transmembrane region" description="Helical" evidence="5">
    <location>
        <begin position="351"/>
        <end position="373"/>
    </location>
</feature>
<organism evidence="7 8">
    <name type="scientific">Microcystis aeruginosa PCC 9807</name>
    <dbReference type="NCBI Taxonomy" id="1160283"/>
    <lineage>
        <taxon>Bacteria</taxon>
        <taxon>Bacillati</taxon>
        <taxon>Cyanobacteriota</taxon>
        <taxon>Cyanophyceae</taxon>
        <taxon>Oscillatoriophycideae</taxon>
        <taxon>Chroococcales</taxon>
        <taxon>Microcystaceae</taxon>
        <taxon>Microcystis</taxon>
    </lineage>
</organism>
<dbReference type="GO" id="GO:0016020">
    <property type="term" value="C:membrane"/>
    <property type="evidence" value="ECO:0007669"/>
    <property type="project" value="UniProtKB-SubCell"/>
</dbReference>
<reference evidence="7 8" key="1">
    <citation type="submission" date="2012-04" db="EMBL/GenBank/DDBJ databases">
        <authorList>
            <person name="Genoscope - CEA"/>
        </authorList>
    </citation>
    <scope>NUCLEOTIDE SEQUENCE [LARGE SCALE GENOMIC DNA]</scope>
    <source>
        <strain evidence="7 8">9807</strain>
    </source>
</reference>
<evidence type="ECO:0000256" key="3">
    <source>
        <dbReference type="ARBA" id="ARBA00022989"/>
    </source>
</evidence>
<evidence type="ECO:0000256" key="2">
    <source>
        <dbReference type="ARBA" id="ARBA00022692"/>
    </source>
</evidence>
<evidence type="ECO:0000313" key="7">
    <source>
        <dbReference type="EMBL" id="CCI20328.1"/>
    </source>
</evidence>
<dbReference type="EMBL" id="CAIM01000645">
    <property type="protein sequence ID" value="CCI20328.1"/>
    <property type="molecule type" value="Genomic_DNA"/>
</dbReference>
<comment type="caution">
    <text evidence="7">The sequence shown here is derived from an EMBL/GenBank/DDBJ whole genome shotgun (WGS) entry which is preliminary data.</text>
</comment>
<gene>
    <name evidence="7" type="ORF">MICAF_680012</name>
</gene>